<organism evidence="3">
    <name type="scientific">Xenopus tropicalis</name>
    <name type="common">Western clawed frog</name>
    <name type="synonym">Silurana tropicalis</name>
    <dbReference type="NCBI Taxonomy" id="8364"/>
    <lineage>
        <taxon>Eukaryota</taxon>
        <taxon>Metazoa</taxon>
        <taxon>Chordata</taxon>
        <taxon>Craniata</taxon>
        <taxon>Vertebrata</taxon>
        <taxon>Euteleostomi</taxon>
        <taxon>Amphibia</taxon>
        <taxon>Batrachia</taxon>
        <taxon>Anura</taxon>
        <taxon>Pipoidea</taxon>
        <taxon>Pipidae</taxon>
        <taxon>Xenopodinae</taxon>
        <taxon>Xenopus</taxon>
        <taxon>Silurana</taxon>
    </lineage>
</organism>
<evidence type="ECO:0000313" key="4">
    <source>
        <dbReference type="Proteomes" id="UP000008143"/>
    </source>
</evidence>
<gene>
    <name evidence="3 5 6" type="primary">tmem143</name>
</gene>
<dbReference type="Proteomes" id="UP000008143">
    <property type="component" value="Chromosome 7"/>
</dbReference>
<dbReference type="Bgee" id="ENSXETG00000010618">
    <property type="expression patterns" value="Expressed in 4-cell stage embryo and 10 other cell types or tissues"/>
</dbReference>
<keyword evidence="2 5" id="KW-0812">Transmembrane</keyword>
<accession>A0A7D9NJM7</accession>
<dbReference type="GeneID" id="100496619"/>
<dbReference type="RefSeq" id="XP_031762409.1">
    <property type="nucleotide sequence ID" value="XM_031906549.1"/>
</dbReference>
<evidence type="ECO:0000313" key="3">
    <source>
        <dbReference type="Ensembl" id="ENSXETP00000023271"/>
    </source>
</evidence>
<dbReference type="Xenbase" id="XB-GENE-6044161">
    <property type="gene designation" value="tmem143"/>
</dbReference>
<reference evidence="3" key="1">
    <citation type="journal article" date="2010" name="Science">
        <title>The genome of the Western clawed frog Xenopus tropicalis.</title>
        <authorList>
            <person name="Hellsten U."/>
            <person name="Harland R.M."/>
            <person name="Gilchrist M.J."/>
            <person name="Hendrix D."/>
            <person name="Jurka J."/>
            <person name="Kapitonov V."/>
            <person name="Ovcharenko I."/>
            <person name="Putnam N.H."/>
            <person name="Shu S."/>
            <person name="Taher L."/>
            <person name="Blitz I.L."/>
            <person name="Blumberg B."/>
            <person name="Dichmann D.S."/>
            <person name="Dubchak I."/>
            <person name="Amaya E."/>
            <person name="Detter J.C."/>
            <person name="Fletcher R."/>
            <person name="Gerhard D.S."/>
            <person name="Goodstein D."/>
            <person name="Graves T."/>
            <person name="Grigoriev I.V."/>
            <person name="Grimwood J."/>
            <person name="Kawashima T."/>
            <person name="Lindquist E."/>
            <person name="Lucas S.M."/>
            <person name="Mead P.E."/>
            <person name="Mitros T."/>
            <person name="Ogino H."/>
            <person name="Ohta Y."/>
            <person name="Poliakov A.V."/>
            <person name="Pollet N."/>
            <person name="Robert J."/>
            <person name="Salamov A."/>
            <person name="Sater A.K."/>
            <person name="Schmutz J."/>
            <person name="Terry A."/>
            <person name="Vize P.D."/>
            <person name="Warren W.C."/>
            <person name="Wells D."/>
            <person name="Wills A."/>
            <person name="Wilson R.K."/>
            <person name="Zimmerman L.B."/>
            <person name="Zorn A.M."/>
            <person name="Grainger R."/>
            <person name="Grammer T."/>
            <person name="Khokha M.K."/>
            <person name="Richardson P.M."/>
            <person name="Rokhsar D.S."/>
        </authorList>
    </citation>
    <scope>NUCLEOTIDE SEQUENCE [LARGE SCALE GENOMIC DNA]</scope>
    <source>
        <strain evidence="3">Nigerian</strain>
    </source>
</reference>
<dbReference type="GeneTree" id="ENSGT00940000154315"/>
<sequence>MTDLSRMIICKARWPSTALQTQSFFSPQENSCQSGKVRACVTDSLKLRFLSFQPKGRHSQWPAGARRRYCAAAGLNVSPAPIEVIALSFIMLYTTLGAVRIASGIGIPAARGMGTLAAKMAEYRKMWKPIEPKDWTVQYQERYIPLSKGQIVEHLIQEIHCDKSERQSFLSFVDQLEHSLFQPYHSTLEALQLLYDPINPDRDATLETPLLDSEKLLKEKEVLDQLQPVLDQANFNVLSEDALAYALIVHHPHDGVQVYVNLDKYEYIRYWALGQRVAPLSTQMSTNAKSSFFSRSPRTPPERRYFKRVVVAARPRNSHMVLKCFKDIPLEGLEQLLPVVKVRTSRFDRTLLNTMLLVSGGIVFVNVGMVVLTDLKVGASFLLFFFAGFMAFRAWKVFSQRRNVHSLELAHMLYYKSTSNNSELLGALILRAQEEHAKEVILAHSFLKQLNLPSDGSEAEDPKTVARVKEQVEAWLKAKSGLDITFSAQRALHNMKGLRKKSSDKLT</sequence>
<name>A0A7D9NJM7_XENTR</name>
<dbReference type="GO" id="GO:0005739">
    <property type="term" value="C:mitochondrion"/>
    <property type="evidence" value="ECO:0000318"/>
    <property type="project" value="GO_Central"/>
</dbReference>
<dbReference type="PANTHER" id="PTHR16095:SF10">
    <property type="entry name" value="TRANSMEMBRANE PROTEIN 143"/>
    <property type="match status" value="1"/>
</dbReference>
<feature type="transmembrane region" description="Helical" evidence="2">
    <location>
        <begin position="377"/>
        <end position="395"/>
    </location>
</feature>
<dbReference type="InterPro" id="IPR022227">
    <property type="entry name" value="DUF3754"/>
</dbReference>
<protein>
    <submittedName>
        <fullName evidence="3 5">Transmembrane protein 143</fullName>
    </submittedName>
</protein>
<dbReference type="AlphaFoldDB" id="A0A7D9NJM7"/>
<keyword evidence="1" id="KW-0597">Phosphoprotein</keyword>
<reference evidence="5" key="3">
    <citation type="submission" date="2025-04" db="UniProtKB">
        <authorList>
            <consortium name="RefSeq"/>
        </authorList>
    </citation>
    <scope>IDENTIFICATION</scope>
    <source>
        <strain evidence="5">Nigerian</strain>
        <tissue evidence="5">Liver and blood</tissue>
    </source>
</reference>
<dbReference type="OMA" id="RFHADEA"/>
<dbReference type="Ensembl" id="ENSXETT00000023271">
    <property type="protein sequence ID" value="ENSXETP00000023271"/>
    <property type="gene ID" value="ENSXETG00000010618"/>
</dbReference>
<dbReference type="CTD" id="55260"/>
<evidence type="ECO:0000256" key="1">
    <source>
        <dbReference type="ARBA" id="ARBA00022553"/>
    </source>
</evidence>
<reference evidence="3" key="2">
    <citation type="submission" date="2011-06" db="UniProtKB">
        <authorList>
            <consortium name="Ensembl"/>
        </authorList>
    </citation>
    <scope>IDENTIFICATION</scope>
</reference>
<keyword evidence="2" id="KW-1133">Transmembrane helix</keyword>
<dbReference type="AGR" id="Xenbase:XB-GENE-6044161"/>
<evidence type="ECO:0000313" key="6">
    <source>
        <dbReference type="Xenbase" id="XB-GENE-6044161"/>
    </source>
</evidence>
<evidence type="ECO:0000256" key="2">
    <source>
        <dbReference type="SAM" id="Phobius"/>
    </source>
</evidence>
<dbReference type="KEGG" id="xtr:100496619"/>
<keyword evidence="2" id="KW-0472">Membrane</keyword>
<dbReference type="PANTHER" id="PTHR16095">
    <property type="entry name" value="TRANSMEMBRANE PROTEIN 143 FAMILY MEMBER"/>
    <property type="match status" value="1"/>
</dbReference>
<dbReference type="OrthoDB" id="2020015at2759"/>
<keyword evidence="4" id="KW-1185">Reference proteome</keyword>
<dbReference type="Pfam" id="PF12576">
    <property type="entry name" value="DUF3754"/>
    <property type="match status" value="1"/>
</dbReference>
<feature type="transmembrane region" description="Helical" evidence="2">
    <location>
        <begin position="351"/>
        <end position="371"/>
    </location>
</feature>
<evidence type="ECO:0000313" key="5">
    <source>
        <dbReference type="RefSeq" id="XP_031762409.1"/>
    </source>
</evidence>
<proteinExistence type="predicted"/>